<dbReference type="RefSeq" id="WP_013038879.1">
    <property type="nucleotide sequence ID" value="NC_014006.1"/>
</dbReference>
<evidence type="ECO:0000259" key="2">
    <source>
        <dbReference type="Pfam" id="PF09832"/>
    </source>
</evidence>
<dbReference type="EMBL" id="AP010803">
    <property type="protein sequence ID" value="BAI95075.1"/>
    <property type="molecule type" value="Genomic_DNA"/>
</dbReference>
<accession>D4YXJ3</accession>
<reference evidence="3 4" key="1">
    <citation type="journal article" date="2010" name="J. Bacteriol.">
        <title>Complete genome sequence of the representative gamma-hexachlorocyclohexane-degrading bacterium Sphingobium japonicum UT26.</title>
        <authorList>
            <person name="Nagata Y."/>
            <person name="Ohtsubo Y."/>
            <person name="Endo R."/>
            <person name="Ichikawa N."/>
            <person name="Ankai A."/>
            <person name="Oguchi A."/>
            <person name="Fukui S."/>
            <person name="Fujita N."/>
            <person name="Tsuda M."/>
        </authorList>
    </citation>
    <scope>NUCLEOTIDE SEQUENCE [LARGE SCALE GENOMIC DNA]</scope>
    <source>
        <strain evidence="4">DSM 16413 / CCM 7287 / MTCC 6362 / UT26 / NBRC 101211 / UT26S</strain>
    </source>
</reference>
<feature type="chain" id="PRO_5003067130" description="DUF2059 domain-containing protein" evidence="1">
    <location>
        <begin position="20"/>
        <end position="195"/>
    </location>
</feature>
<dbReference type="Proteomes" id="UP000007753">
    <property type="component" value="Chromosome 1"/>
</dbReference>
<protein>
    <recommendedName>
        <fullName evidence="2">DUF2059 domain-containing protein</fullName>
    </recommendedName>
</protein>
<evidence type="ECO:0000313" key="3">
    <source>
        <dbReference type="EMBL" id="BAI95075.1"/>
    </source>
</evidence>
<dbReference type="InterPro" id="IPR018637">
    <property type="entry name" value="DUF2059"/>
</dbReference>
<feature type="signal peptide" evidence="1">
    <location>
        <begin position="1"/>
        <end position="19"/>
    </location>
</feature>
<feature type="domain" description="DUF2059" evidence="2">
    <location>
        <begin position="90"/>
        <end position="133"/>
    </location>
</feature>
<dbReference type="HOGENOM" id="CLU_1395515_0_0_5"/>
<evidence type="ECO:0000256" key="1">
    <source>
        <dbReference type="SAM" id="SignalP"/>
    </source>
</evidence>
<keyword evidence="1" id="KW-0732">Signal</keyword>
<dbReference type="Pfam" id="PF09832">
    <property type="entry name" value="DUF2059"/>
    <property type="match status" value="1"/>
</dbReference>
<gene>
    <name evidence="3" type="ordered locus">SJA_C1-02410</name>
</gene>
<dbReference type="AlphaFoldDB" id="D4YXJ3"/>
<proteinExistence type="predicted"/>
<evidence type="ECO:0000313" key="4">
    <source>
        <dbReference type="Proteomes" id="UP000007753"/>
    </source>
</evidence>
<sequence length="195" mass="20911">MIACLIMLAAASTAAQSSATQIAQATFQPERAIADALAQWDAQFDAGVTRASVGRTMTADQEARKNRAKAAGKAELSQQLRTTGIPKMLHLIEADYIQNFSEEELREAAIFWTSPAGQAFTAAMQEAVKNGTGRIVPPAQHAAAINRYMTSATGRKESVRSGILRPVLAKEMGLFMQQAQPKIDARMRAAMSAAS</sequence>
<dbReference type="KEGG" id="sjp:SJA_C1-02410"/>
<dbReference type="STRING" id="452662.SJA_C1-02410"/>
<dbReference type="GeneID" id="29271945"/>
<name>D4YXJ3_SPHIU</name>
<keyword evidence="4" id="KW-1185">Reference proteome</keyword>
<organism evidence="3 4">
    <name type="scientific">Sphingobium indicum (strain DSM 16413 / CCM 7287 / MTCC 6362 / UT26 / NBRC 101211 / UT26S)</name>
    <name type="common">Sphingobium japonicum</name>
    <dbReference type="NCBI Taxonomy" id="452662"/>
    <lineage>
        <taxon>Bacteria</taxon>
        <taxon>Pseudomonadati</taxon>
        <taxon>Pseudomonadota</taxon>
        <taxon>Alphaproteobacteria</taxon>
        <taxon>Sphingomonadales</taxon>
        <taxon>Sphingomonadaceae</taxon>
        <taxon>Sphingobium</taxon>
    </lineage>
</organism>